<keyword evidence="4 6" id="KW-0283">Flagellar rotation</keyword>
<dbReference type="Gene3D" id="2.30.330.10">
    <property type="entry name" value="SpoA-like"/>
    <property type="match status" value="1"/>
</dbReference>
<dbReference type="PRINTS" id="PR00956">
    <property type="entry name" value="FLGMOTORFLIN"/>
</dbReference>
<keyword evidence="10" id="KW-0282">Flagellum</keyword>
<dbReference type="GO" id="GO:0009425">
    <property type="term" value="C:bacterial-type flagellum basal body"/>
    <property type="evidence" value="ECO:0007669"/>
    <property type="project" value="UniProtKB-SubCell"/>
</dbReference>
<sequence length="433" mass="47433">MVSDDMLSQDEIDALLKGGDDEDTFEQEYTPSVEDYLSSIEQDALGEVGNISFGSSATALSTLLNQKVEITTPSVSAILMTRLQEEFPEPYVAVEVEYTDGFKGTNLLVIQRSDAAIIADLMLGGDGVNPSEDLGEIQLSAVQEAMNQMMGSSATSMSTVFSKKVDISPPKIDILNVKEGDGTDRIPEEDVLIKISFELRIGELIDSNIMQLLPVDFSKELVDSLMNPSGGEVASKAKLPKREMPIRQEQEQVQETKIMQDTSTPQIQQQMQSQQMSQPYPSHGVQEQPVYNQPVAQAGYYQQPPPMQMPPQPSGPQHIGANSYGQGADVQTAEFSSFTAPNLQPQEASNLNMLLDIPLQVTVELGRTKRSVQEILELSPGSIVELDKLAGEPVDILVNNKLIATGEVVVIEENFGVRVTDIISQKERMKKLQ</sequence>
<dbReference type="PANTHER" id="PTHR43484:SF1">
    <property type="entry name" value="FLAGELLAR MOTOR SWITCH PROTEIN FLIN"/>
    <property type="match status" value="1"/>
</dbReference>
<dbReference type="CDD" id="cd17907">
    <property type="entry name" value="FliY_FliN-Y"/>
    <property type="match status" value="1"/>
</dbReference>
<dbReference type="InterPro" id="IPR051469">
    <property type="entry name" value="FliN/MopA/SpaO"/>
</dbReference>
<evidence type="ECO:0000313" key="10">
    <source>
        <dbReference type="EMBL" id="OEH91271.1"/>
    </source>
</evidence>
<evidence type="ECO:0000259" key="8">
    <source>
        <dbReference type="Pfam" id="PF01052"/>
    </source>
</evidence>
<keyword evidence="2 6" id="KW-1003">Cell membrane</keyword>
<comment type="function">
    <text evidence="6">FliN is one of three proteins (FliG, FliN, FliM) that form the rotor-mounted switch complex (C ring), located at the base of the basal body. This complex interacts with the CheY and CheZ chemotaxis proteins, in addition to contacting components of the motor that determine the direction of flagellar rotation.</text>
</comment>
<reference evidence="10 11" key="1">
    <citation type="submission" date="2016-08" db="EMBL/GenBank/DDBJ databases">
        <title>Genome of Bacillus solimangrovi GH2-4.</title>
        <authorList>
            <person name="Lim S."/>
            <person name="Kim B.-C."/>
        </authorList>
    </citation>
    <scope>NUCLEOTIDE SEQUENCE [LARGE SCALE GENOMIC DNA]</scope>
    <source>
        <strain evidence="10 11">GH2-4</strain>
    </source>
</reference>
<evidence type="ECO:0000256" key="1">
    <source>
        <dbReference type="ARBA" id="ARBA00009226"/>
    </source>
</evidence>
<proteinExistence type="inferred from homology"/>
<dbReference type="GO" id="GO:0071973">
    <property type="term" value="P:bacterial-type flagellum-dependent cell motility"/>
    <property type="evidence" value="ECO:0007669"/>
    <property type="project" value="UniProtKB-UniRule"/>
</dbReference>
<dbReference type="Gene3D" id="3.40.1550.10">
    <property type="entry name" value="CheC-like"/>
    <property type="match status" value="1"/>
</dbReference>
<comment type="subcellular location">
    <subcellularLocation>
        <location evidence="6">Cell membrane</location>
        <topology evidence="6">Peripheral membrane protein</topology>
        <orientation evidence="6">Cytoplasmic side</orientation>
    </subcellularLocation>
    <subcellularLocation>
        <location evidence="6">Bacterial flagellum basal body</location>
    </subcellularLocation>
</comment>
<protein>
    <recommendedName>
        <fullName evidence="6">Flagellar motor switch protein FliN</fullName>
    </recommendedName>
</protein>
<feature type="region of interest" description="Disordered" evidence="7">
    <location>
        <begin position="300"/>
        <end position="326"/>
    </location>
</feature>
<dbReference type="NCBIfam" id="NF005995">
    <property type="entry name" value="PRK08119.1"/>
    <property type="match status" value="1"/>
</dbReference>
<dbReference type="PANTHER" id="PTHR43484">
    <property type="match status" value="1"/>
</dbReference>
<dbReference type="RefSeq" id="WP_069718787.1">
    <property type="nucleotide sequence ID" value="NZ_MJEH01000063.1"/>
</dbReference>
<feature type="domain" description="CheC-like protein" evidence="9">
    <location>
        <begin position="137"/>
        <end position="172"/>
    </location>
</feature>
<feature type="domain" description="Flagellar motor switch protein FliN-like C-terminal" evidence="8">
    <location>
        <begin position="353"/>
        <end position="423"/>
    </location>
</feature>
<dbReference type="InterPro" id="IPR012826">
    <property type="entry name" value="FliN"/>
</dbReference>
<accession>A0A1E5LB13</accession>
<keyword evidence="10" id="KW-0969">Cilium</keyword>
<keyword evidence="5 6" id="KW-0472">Membrane</keyword>
<dbReference type="InterPro" id="IPR036429">
    <property type="entry name" value="SpoA-like_sf"/>
</dbReference>
<dbReference type="EMBL" id="MJEH01000063">
    <property type="protein sequence ID" value="OEH91271.1"/>
    <property type="molecule type" value="Genomic_DNA"/>
</dbReference>
<dbReference type="Proteomes" id="UP000095209">
    <property type="component" value="Unassembled WGS sequence"/>
</dbReference>
<keyword evidence="10" id="KW-0966">Cell projection</keyword>
<dbReference type="NCBIfam" id="TIGR02480">
    <property type="entry name" value="fliN"/>
    <property type="match status" value="1"/>
</dbReference>
<feature type="domain" description="CheC-like protein" evidence="9">
    <location>
        <begin position="40"/>
        <end position="76"/>
    </location>
</feature>
<dbReference type="SUPFAM" id="SSF101801">
    <property type="entry name" value="Surface presentation of antigens (SPOA)"/>
    <property type="match status" value="1"/>
</dbReference>
<dbReference type="GO" id="GO:0006935">
    <property type="term" value="P:chemotaxis"/>
    <property type="evidence" value="ECO:0007669"/>
    <property type="project" value="UniProtKB-KW"/>
</dbReference>
<keyword evidence="11" id="KW-1185">Reference proteome</keyword>
<evidence type="ECO:0000256" key="5">
    <source>
        <dbReference type="ARBA" id="ARBA00023136"/>
    </source>
</evidence>
<name>A0A1E5LB13_9BACI</name>
<dbReference type="GO" id="GO:0003774">
    <property type="term" value="F:cytoskeletal motor activity"/>
    <property type="evidence" value="ECO:0007669"/>
    <property type="project" value="UniProtKB-UniRule"/>
</dbReference>
<dbReference type="InterPro" id="IPR001172">
    <property type="entry name" value="FliN_T3SS_HrcQb"/>
</dbReference>
<evidence type="ECO:0000256" key="2">
    <source>
        <dbReference type="ARBA" id="ARBA00022475"/>
    </source>
</evidence>
<keyword evidence="6" id="KW-0975">Bacterial flagellum</keyword>
<comment type="similarity">
    <text evidence="1 6">Belongs to the FliN/MopA/SpaO family.</text>
</comment>
<evidence type="ECO:0000256" key="6">
    <source>
        <dbReference type="RuleBase" id="RU362074"/>
    </source>
</evidence>
<dbReference type="InterPro" id="IPR007597">
    <property type="entry name" value="CheC"/>
</dbReference>
<dbReference type="Pfam" id="PF01052">
    <property type="entry name" value="FliMN_C"/>
    <property type="match status" value="1"/>
</dbReference>
<evidence type="ECO:0000259" key="9">
    <source>
        <dbReference type="Pfam" id="PF04509"/>
    </source>
</evidence>
<evidence type="ECO:0000256" key="4">
    <source>
        <dbReference type="ARBA" id="ARBA00022779"/>
    </source>
</evidence>
<dbReference type="SUPFAM" id="SSF103039">
    <property type="entry name" value="CheC-like"/>
    <property type="match status" value="1"/>
</dbReference>
<dbReference type="Pfam" id="PF04509">
    <property type="entry name" value="CheC"/>
    <property type="match status" value="2"/>
</dbReference>
<organism evidence="10 11">
    <name type="scientific">Bacillus solimangrovi</name>
    <dbReference type="NCBI Taxonomy" id="1305675"/>
    <lineage>
        <taxon>Bacteria</taxon>
        <taxon>Bacillati</taxon>
        <taxon>Bacillota</taxon>
        <taxon>Bacilli</taxon>
        <taxon>Bacillales</taxon>
        <taxon>Bacillaceae</taxon>
        <taxon>Bacillus</taxon>
    </lineage>
</organism>
<feature type="compositionally biased region" description="Pro residues" evidence="7">
    <location>
        <begin position="303"/>
        <end position="314"/>
    </location>
</feature>
<gene>
    <name evidence="10" type="ORF">BFG57_06535</name>
</gene>
<dbReference type="STRING" id="1305675.BFG57_06535"/>
<dbReference type="AlphaFoldDB" id="A0A1E5LB13"/>
<dbReference type="InterPro" id="IPR001543">
    <property type="entry name" value="FliN-like_C"/>
</dbReference>
<dbReference type="GO" id="GO:0005886">
    <property type="term" value="C:plasma membrane"/>
    <property type="evidence" value="ECO:0007669"/>
    <property type="project" value="UniProtKB-SubCell"/>
</dbReference>
<dbReference type="OrthoDB" id="9773459at2"/>
<evidence type="ECO:0000256" key="3">
    <source>
        <dbReference type="ARBA" id="ARBA00022500"/>
    </source>
</evidence>
<keyword evidence="3 6" id="KW-0145">Chemotaxis</keyword>
<evidence type="ECO:0000313" key="11">
    <source>
        <dbReference type="Proteomes" id="UP000095209"/>
    </source>
</evidence>
<dbReference type="InterPro" id="IPR028976">
    <property type="entry name" value="CheC-like_sf"/>
</dbReference>
<evidence type="ECO:0000256" key="7">
    <source>
        <dbReference type="SAM" id="MobiDB-lite"/>
    </source>
</evidence>
<dbReference type="GO" id="GO:0016787">
    <property type="term" value="F:hydrolase activity"/>
    <property type="evidence" value="ECO:0007669"/>
    <property type="project" value="InterPro"/>
</dbReference>
<comment type="caution">
    <text evidence="10">The sequence shown here is derived from an EMBL/GenBank/DDBJ whole genome shotgun (WGS) entry which is preliminary data.</text>
</comment>